<evidence type="ECO:0000313" key="1">
    <source>
        <dbReference type="EMBL" id="UTC28613.1"/>
    </source>
</evidence>
<reference evidence="1" key="1">
    <citation type="submission" date="2022-04" db="EMBL/GenBank/DDBJ databases">
        <authorList>
            <person name="Friedrich I."/>
            <person name="Schneider D."/>
            <person name="Poehlein A."/>
            <person name="Hertel R."/>
            <person name="Daniel R."/>
        </authorList>
    </citation>
    <scope>NUCLEOTIDE SEQUENCE</scope>
</reference>
<sequence>MASFFKTARFAHDCAACRLVAAVAPNDGRDFDLYICDAEGSLIARTGDDGADYASMPLAFADHFAGDTESEMGRAFFTYRLFRERRLIRQVA</sequence>
<protein>
    <submittedName>
        <fullName evidence="1">Uncharacterized protein</fullName>
    </submittedName>
</protein>
<proteinExistence type="predicted"/>
<dbReference type="EMBL" id="ON529851">
    <property type="protein sequence ID" value="UTC28613.1"/>
    <property type="molecule type" value="Genomic_DNA"/>
</dbReference>
<accession>A0A9E7N2L7</accession>
<organism evidence="1 2">
    <name type="scientific">Brevundimonas phage vB_BpoS-Marchewka</name>
    <dbReference type="NCBI Taxonomy" id="2948604"/>
    <lineage>
        <taxon>Viruses</taxon>
        <taxon>Duplodnaviria</taxon>
        <taxon>Heunggongvirae</taxon>
        <taxon>Uroviricota</taxon>
        <taxon>Caudoviricetes</taxon>
        <taxon>Jeanschmidtviridae</taxon>
        <taxon>Marchewkavirus</taxon>
        <taxon>Marchewkavirus marchewka</taxon>
    </lineage>
</organism>
<gene>
    <name evidence="1" type="ORF">MARCHEWKA_01000</name>
</gene>
<dbReference type="Proteomes" id="UP001056634">
    <property type="component" value="Segment"/>
</dbReference>
<keyword evidence="2" id="KW-1185">Reference proteome</keyword>
<evidence type="ECO:0000313" key="2">
    <source>
        <dbReference type="Proteomes" id="UP001056634"/>
    </source>
</evidence>
<name>A0A9E7N2L7_9CAUD</name>